<dbReference type="RefSeq" id="WP_134334881.1">
    <property type="nucleotide sequence ID" value="NZ_BMCZ01000001.1"/>
</dbReference>
<evidence type="ECO:0000313" key="2">
    <source>
        <dbReference type="EMBL" id="TEW69045.1"/>
    </source>
</evidence>
<evidence type="ECO:0000313" key="1">
    <source>
        <dbReference type="EMBL" id="MBB3967915.1"/>
    </source>
</evidence>
<proteinExistence type="predicted"/>
<name>A0A4Y8AKJ3_9SPHI</name>
<reference evidence="2 3" key="1">
    <citation type="journal article" date="2016" name="Int. J. Syst. Evol. Microbiol.">
        <title>Proposal of Mucilaginibacter phyllosphaerae sp. nov. isolated from the phyllosphere of Galium album.</title>
        <authorList>
            <person name="Aydogan E.L."/>
            <person name="Busse H.J."/>
            <person name="Moser G."/>
            <person name="Muller C."/>
            <person name="Kampfer P."/>
            <person name="Glaeser S.P."/>
        </authorList>
    </citation>
    <scope>NUCLEOTIDE SEQUENCE [LARGE SCALE GENOMIC DNA]</scope>
    <source>
        <strain evidence="2 3">PP-F2FG21</strain>
    </source>
</reference>
<dbReference type="Proteomes" id="UP000583101">
    <property type="component" value="Unassembled WGS sequence"/>
</dbReference>
<protein>
    <submittedName>
        <fullName evidence="2">Uncharacterized protein</fullName>
    </submittedName>
</protein>
<accession>A0A4Y8AKJ3</accession>
<dbReference type="EMBL" id="JACIEG010000001">
    <property type="protein sequence ID" value="MBB3967915.1"/>
    <property type="molecule type" value="Genomic_DNA"/>
</dbReference>
<evidence type="ECO:0000313" key="4">
    <source>
        <dbReference type="Proteomes" id="UP000583101"/>
    </source>
</evidence>
<dbReference type="OrthoDB" id="798765at2"/>
<reference evidence="2" key="2">
    <citation type="submission" date="2019-03" db="EMBL/GenBank/DDBJ databases">
        <authorList>
            <person name="Yan Y.-Q."/>
            <person name="Du Z.-J."/>
        </authorList>
    </citation>
    <scope>NUCLEOTIDE SEQUENCE</scope>
    <source>
        <strain evidence="2">PP-F2FG21</strain>
    </source>
</reference>
<evidence type="ECO:0000313" key="3">
    <source>
        <dbReference type="Proteomes" id="UP000297248"/>
    </source>
</evidence>
<gene>
    <name evidence="2" type="ORF">E2R65_02455</name>
    <name evidence="1" type="ORF">GGR35_000501</name>
</gene>
<dbReference type="Proteomes" id="UP000297248">
    <property type="component" value="Unassembled WGS sequence"/>
</dbReference>
<keyword evidence="4" id="KW-1185">Reference proteome</keyword>
<sequence>MHTDEQVFKAADKTVELLYELNDYDTGKSVDVFVTLEKDGQTFDYLAVYTKTLLGKNAAWVHSHVKK</sequence>
<comment type="caution">
    <text evidence="2">The sequence shown here is derived from an EMBL/GenBank/DDBJ whole genome shotgun (WGS) entry which is preliminary data.</text>
</comment>
<reference evidence="1 4" key="3">
    <citation type="submission" date="2020-08" db="EMBL/GenBank/DDBJ databases">
        <title>Genomic Encyclopedia of Type Strains, Phase IV (KMG-IV): sequencing the most valuable type-strain genomes for metagenomic binning, comparative biology and taxonomic classification.</title>
        <authorList>
            <person name="Goeker M."/>
        </authorList>
    </citation>
    <scope>NUCLEOTIDE SEQUENCE [LARGE SCALE GENOMIC DNA]</scope>
    <source>
        <strain evidence="1 4">DSM 100995</strain>
    </source>
</reference>
<organism evidence="2 3">
    <name type="scientific">Mucilaginibacter phyllosphaerae</name>
    <dbReference type="NCBI Taxonomy" id="1812349"/>
    <lineage>
        <taxon>Bacteria</taxon>
        <taxon>Pseudomonadati</taxon>
        <taxon>Bacteroidota</taxon>
        <taxon>Sphingobacteriia</taxon>
        <taxon>Sphingobacteriales</taxon>
        <taxon>Sphingobacteriaceae</taxon>
        <taxon>Mucilaginibacter</taxon>
    </lineage>
</organism>
<dbReference type="AlphaFoldDB" id="A0A4Y8AKJ3"/>
<dbReference type="EMBL" id="SNQG01000001">
    <property type="protein sequence ID" value="TEW69045.1"/>
    <property type="molecule type" value="Genomic_DNA"/>
</dbReference>